<protein>
    <recommendedName>
        <fullName evidence="4">Zinc-ribbon domain-containing protein</fullName>
    </recommendedName>
</protein>
<keyword evidence="1" id="KW-1133">Transmembrane helix</keyword>
<dbReference type="Proteomes" id="UP000005309">
    <property type="component" value="Unassembled WGS sequence"/>
</dbReference>
<evidence type="ECO:0000313" key="3">
    <source>
        <dbReference type="Proteomes" id="UP000005309"/>
    </source>
</evidence>
<comment type="caution">
    <text evidence="2">The sequence shown here is derived from an EMBL/GenBank/DDBJ whole genome shotgun (WGS) entry which is preliminary data.</text>
</comment>
<name>C4V5Z9_9FIRM</name>
<dbReference type="OrthoDB" id="1664598at2"/>
<sequence length="215" mass="24568">MICKECGAKIENLTRICPHCGGRALVDDELETWSFLADTAARKRHEMPAAIAPNEPTVPPADTAEQLAELERLRDYFVKYSNLYQVVDDLRSIECGVSHPSFPFWLLVGGLAAALVYFPLSPFLPHFVWTYYFVLWAAVSAIGYLRAGRRYEHRAAEYAMLCRQAENDLHEMYNCCENCFLPLAWTPPPRINRMIAALRMGEVRSIQEYMVREAS</sequence>
<feature type="transmembrane region" description="Helical" evidence="1">
    <location>
        <begin position="102"/>
        <end position="120"/>
    </location>
</feature>
<evidence type="ECO:0000256" key="1">
    <source>
        <dbReference type="SAM" id="Phobius"/>
    </source>
</evidence>
<keyword evidence="3" id="KW-1185">Reference proteome</keyword>
<dbReference type="HOGENOM" id="CLU_1288144_0_0_9"/>
<gene>
    <name evidence="2" type="ORF">HMPREF0908_1899</name>
</gene>
<dbReference type="RefSeq" id="WP_006691026.1">
    <property type="nucleotide sequence ID" value="NZ_GG694008.1"/>
</dbReference>
<dbReference type="STRING" id="638302.HMPREF0908_1899"/>
<proteinExistence type="predicted"/>
<feature type="transmembrane region" description="Helical" evidence="1">
    <location>
        <begin position="126"/>
        <end position="145"/>
    </location>
</feature>
<dbReference type="EMBL" id="ACLA01000033">
    <property type="protein sequence ID" value="EEQ47597.1"/>
    <property type="molecule type" value="Genomic_DNA"/>
</dbReference>
<accession>C4V5Z9</accession>
<keyword evidence="1" id="KW-0812">Transmembrane</keyword>
<evidence type="ECO:0000313" key="2">
    <source>
        <dbReference type="EMBL" id="EEQ47597.1"/>
    </source>
</evidence>
<reference evidence="2 3" key="1">
    <citation type="submission" date="2009-04" db="EMBL/GenBank/DDBJ databases">
        <authorList>
            <person name="Qin X."/>
            <person name="Bachman B."/>
            <person name="Battles P."/>
            <person name="Bell A."/>
            <person name="Bess C."/>
            <person name="Bickham C."/>
            <person name="Chaboub L."/>
            <person name="Chen D."/>
            <person name="Coyle M."/>
            <person name="Deiros D.R."/>
            <person name="Dinh H."/>
            <person name="Forbes L."/>
            <person name="Fowler G."/>
            <person name="Francisco L."/>
            <person name="Fu Q."/>
            <person name="Gubbala S."/>
            <person name="Hale W."/>
            <person name="Han Y."/>
            <person name="Hemphill L."/>
            <person name="Highlander S.K."/>
            <person name="Hirani K."/>
            <person name="Hogues M."/>
            <person name="Jackson L."/>
            <person name="Jakkamsetti A."/>
            <person name="Javaid M."/>
            <person name="Jiang H."/>
            <person name="Korchina V."/>
            <person name="Kovar C."/>
            <person name="Lara F."/>
            <person name="Lee S."/>
            <person name="Mata R."/>
            <person name="Mathew T."/>
            <person name="Moen C."/>
            <person name="Morales K."/>
            <person name="Munidasa M."/>
            <person name="Nazareth L."/>
            <person name="Ngo R."/>
            <person name="Nguyen L."/>
            <person name="Okwuonu G."/>
            <person name="Ongeri F."/>
            <person name="Patil S."/>
            <person name="Petrosino J."/>
            <person name="Pham C."/>
            <person name="Pham P."/>
            <person name="Pu L.-L."/>
            <person name="Puazo M."/>
            <person name="Raj R."/>
            <person name="Reid J."/>
            <person name="Rouhana J."/>
            <person name="Saada N."/>
            <person name="Shang Y."/>
            <person name="Simmons D."/>
            <person name="Thornton R."/>
            <person name="Warren J."/>
            <person name="Weissenberger G."/>
            <person name="Zhang J."/>
            <person name="Zhang L."/>
            <person name="Zhou C."/>
            <person name="Zhu D."/>
            <person name="Muzny D."/>
            <person name="Worley K."/>
            <person name="Gibbs R."/>
        </authorList>
    </citation>
    <scope>NUCLEOTIDE SEQUENCE [LARGE SCALE GENOMIC DNA]</scope>
    <source>
        <strain evidence="2 3">ATCC 43531</strain>
    </source>
</reference>
<keyword evidence="1" id="KW-0472">Membrane</keyword>
<evidence type="ECO:0008006" key="4">
    <source>
        <dbReference type="Google" id="ProtNLM"/>
    </source>
</evidence>
<organism evidence="2 3">
    <name type="scientific">Selenomonas flueggei ATCC 43531</name>
    <dbReference type="NCBI Taxonomy" id="638302"/>
    <lineage>
        <taxon>Bacteria</taxon>
        <taxon>Bacillati</taxon>
        <taxon>Bacillota</taxon>
        <taxon>Negativicutes</taxon>
        <taxon>Selenomonadales</taxon>
        <taxon>Selenomonadaceae</taxon>
        <taxon>Selenomonas</taxon>
    </lineage>
</organism>
<dbReference type="AlphaFoldDB" id="C4V5Z9"/>